<evidence type="ECO:0000313" key="2">
    <source>
        <dbReference type="Proteomes" id="UP001180020"/>
    </source>
</evidence>
<gene>
    <name evidence="1" type="ORF">QJS10_CPA01g02389</name>
</gene>
<evidence type="ECO:0000313" key="1">
    <source>
        <dbReference type="EMBL" id="KAK1326400.1"/>
    </source>
</evidence>
<organism evidence="1 2">
    <name type="scientific">Acorus calamus</name>
    <name type="common">Sweet flag</name>
    <dbReference type="NCBI Taxonomy" id="4465"/>
    <lineage>
        <taxon>Eukaryota</taxon>
        <taxon>Viridiplantae</taxon>
        <taxon>Streptophyta</taxon>
        <taxon>Embryophyta</taxon>
        <taxon>Tracheophyta</taxon>
        <taxon>Spermatophyta</taxon>
        <taxon>Magnoliopsida</taxon>
        <taxon>Liliopsida</taxon>
        <taxon>Acoraceae</taxon>
        <taxon>Acorus</taxon>
    </lineage>
</organism>
<keyword evidence="2" id="KW-1185">Reference proteome</keyword>
<reference evidence="1" key="2">
    <citation type="submission" date="2023-06" db="EMBL/GenBank/DDBJ databases">
        <authorList>
            <person name="Ma L."/>
            <person name="Liu K.-W."/>
            <person name="Li Z."/>
            <person name="Hsiao Y.-Y."/>
            <person name="Qi Y."/>
            <person name="Fu T."/>
            <person name="Tang G."/>
            <person name="Zhang D."/>
            <person name="Sun W.-H."/>
            <person name="Liu D.-K."/>
            <person name="Li Y."/>
            <person name="Chen G.-Z."/>
            <person name="Liu X.-D."/>
            <person name="Liao X.-Y."/>
            <person name="Jiang Y.-T."/>
            <person name="Yu X."/>
            <person name="Hao Y."/>
            <person name="Huang J."/>
            <person name="Zhao X.-W."/>
            <person name="Ke S."/>
            <person name="Chen Y.-Y."/>
            <person name="Wu W.-L."/>
            <person name="Hsu J.-L."/>
            <person name="Lin Y.-F."/>
            <person name="Huang M.-D."/>
            <person name="Li C.-Y."/>
            <person name="Huang L."/>
            <person name="Wang Z.-W."/>
            <person name="Zhao X."/>
            <person name="Zhong W.-Y."/>
            <person name="Peng D.-H."/>
            <person name="Ahmad S."/>
            <person name="Lan S."/>
            <person name="Zhang J.-S."/>
            <person name="Tsai W.-C."/>
            <person name="Van De Peer Y."/>
            <person name="Liu Z.-J."/>
        </authorList>
    </citation>
    <scope>NUCLEOTIDE SEQUENCE</scope>
    <source>
        <strain evidence="1">CP</strain>
        <tissue evidence="1">Leaves</tissue>
    </source>
</reference>
<dbReference type="AlphaFoldDB" id="A0AAV9FNW1"/>
<comment type="caution">
    <text evidence="1">The sequence shown here is derived from an EMBL/GenBank/DDBJ whole genome shotgun (WGS) entry which is preliminary data.</text>
</comment>
<accession>A0AAV9FNW1</accession>
<dbReference type="EMBL" id="JAUJYO010000001">
    <property type="protein sequence ID" value="KAK1326400.1"/>
    <property type="molecule type" value="Genomic_DNA"/>
</dbReference>
<dbReference type="Proteomes" id="UP001180020">
    <property type="component" value="Unassembled WGS sequence"/>
</dbReference>
<protein>
    <submittedName>
        <fullName evidence="1">Uncharacterized protein</fullName>
    </submittedName>
</protein>
<reference evidence="1" key="1">
    <citation type="journal article" date="2023" name="Nat. Commun.">
        <title>Diploid and tetraploid genomes of Acorus and the evolution of monocots.</title>
        <authorList>
            <person name="Ma L."/>
            <person name="Liu K.W."/>
            <person name="Li Z."/>
            <person name="Hsiao Y.Y."/>
            <person name="Qi Y."/>
            <person name="Fu T."/>
            <person name="Tang G.D."/>
            <person name="Zhang D."/>
            <person name="Sun W.H."/>
            <person name="Liu D.K."/>
            <person name="Li Y."/>
            <person name="Chen G.Z."/>
            <person name="Liu X.D."/>
            <person name="Liao X.Y."/>
            <person name="Jiang Y.T."/>
            <person name="Yu X."/>
            <person name="Hao Y."/>
            <person name="Huang J."/>
            <person name="Zhao X.W."/>
            <person name="Ke S."/>
            <person name="Chen Y.Y."/>
            <person name="Wu W.L."/>
            <person name="Hsu J.L."/>
            <person name="Lin Y.F."/>
            <person name="Huang M.D."/>
            <person name="Li C.Y."/>
            <person name="Huang L."/>
            <person name="Wang Z.W."/>
            <person name="Zhao X."/>
            <person name="Zhong W.Y."/>
            <person name="Peng D.H."/>
            <person name="Ahmad S."/>
            <person name="Lan S."/>
            <person name="Zhang J.S."/>
            <person name="Tsai W.C."/>
            <person name="Van de Peer Y."/>
            <person name="Liu Z.J."/>
        </authorList>
    </citation>
    <scope>NUCLEOTIDE SEQUENCE</scope>
    <source>
        <strain evidence="1">CP</strain>
    </source>
</reference>
<proteinExistence type="predicted"/>
<name>A0AAV9FNW1_ACOCL</name>
<sequence length="169" mass="19210">MITTGLLRRGGSEWKHLERHQDCTWKAVGIRSEAVAAGFKRQRGRPHNGVWNGHGQGPFNNVPLLLVFKKGEPLLGGPLETKTNLPWMVFQLHSSSPISPTISTRPIYLEIDYLCHGIDYLLYVGLYEDESEEMWSECCGTPRIPTMNETWSECRETPPSSQSKRWRAA</sequence>